<dbReference type="EMBL" id="ML986488">
    <property type="protein sequence ID" value="KAF2278552.1"/>
    <property type="molecule type" value="Genomic_DNA"/>
</dbReference>
<proteinExistence type="predicted"/>
<dbReference type="Proteomes" id="UP000800097">
    <property type="component" value="Unassembled WGS sequence"/>
</dbReference>
<evidence type="ECO:0000313" key="3">
    <source>
        <dbReference type="Proteomes" id="UP000800097"/>
    </source>
</evidence>
<reference evidence="2" key="1">
    <citation type="journal article" date="2020" name="Stud. Mycol.">
        <title>101 Dothideomycetes genomes: a test case for predicting lifestyles and emergence of pathogens.</title>
        <authorList>
            <person name="Haridas S."/>
            <person name="Albert R."/>
            <person name="Binder M."/>
            <person name="Bloem J."/>
            <person name="Labutti K."/>
            <person name="Salamov A."/>
            <person name="Andreopoulos B."/>
            <person name="Baker S."/>
            <person name="Barry K."/>
            <person name="Bills G."/>
            <person name="Bluhm B."/>
            <person name="Cannon C."/>
            <person name="Castanera R."/>
            <person name="Culley D."/>
            <person name="Daum C."/>
            <person name="Ezra D."/>
            <person name="Gonzalez J."/>
            <person name="Henrissat B."/>
            <person name="Kuo A."/>
            <person name="Liang C."/>
            <person name="Lipzen A."/>
            <person name="Lutzoni F."/>
            <person name="Magnuson J."/>
            <person name="Mondo S."/>
            <person name="Nolan M."/>
            <person name="Ohm R."/>
            <person name="Pangilinan J."/>
            <person name="Park H.-J."/>
            <person name="Ramirez L."/>
            <person name="Alfaro M."/>
            <person name="Sun H."/>
            <person name="Tritt A."/>
            <person name="Yoshinaga Y."/>
            <person name="Zwiers L.-H."/>
            <person name="Turgeon B."/>
            <person name="Goodwin S."/>
            <person name="Spatafora J."/>
            <person name="Crous P."/>
            <person name="Grigoriev I."/>
        </authorList>
    </citation>
    <scope>NUCLEOTIDE SEQUENCE</scope>
    <source>
        <strain evidence="2">CBS 379.55</strain>
    </source>
</reference>
<name>A0A6A6JPU7_WESOR</name>
<gene>
    <name evidence="2" type="ORF">EI97DRAFT_257879</name>
</gene>
<feature type="chain" id="PRO_5025593349" description="Secreted protein" evidence="1">
    <location>
        <begin position="25"/>
        <end position="98"/>
    </location>
</feature>
<accession>A0A6A6JPU7</accession>
<feature type="signal peptide" evidence="1">
    <location>
        <begin position="1"/>
        <end position="24"/>
    </location>
</feature>
<evidence type="ECO:0000313" key="2">
    <source>
        <dbReference type="EMBL" id="KAF2278552.1"/>
    </source>
</evidence>
<dbReference type="GeneID" id="54547370"/>
<organism evidence="2 3">
    <name type="scientific">Westerdykella ornata</name>
    <dbReference type="NCBI Taxonomy" id="318751"/>
    <lineage>
        <taxon>Eukaryota</taxon>
        <taxon>Fungi</taxon>
        <taxon>Dikarya</taxon>
        <taxon>Ascomycota</taxon>
        <taxon>Pezizomycotina</taxon>
        <taxon>Dothideomycetes</taxon>
        <taxon>Pleosporomycetidae</taxon>
        <taxon>Pleosporales</taxon>
        <taxon>Sporormiaceae</taxon>
        <taxon>Westerdykella</taxon>
    </lineage>
</organism>
<sequence>MPRYPGRAARNLPALVSLIILNMASPHCGPRGARSSKAELAVGTGRIHLVQGPVLRILRTFLGAGPLPDLGVSLSQRILACCLFSIICSSQFFLIGSK</sequence>
<dbReference type="AlphaFoldDB" id="A0A6A6JPU7"/>
<keyword evidence="3" id="KW-1185">Reference proteome</keyword>
<evidence type="ECO:0000256" key="1">
    <source>
        <dbReference type="SAM" id="SignalP"/>
    </source>
</evidence>
<dbReference type="RefSeq" id="XP_033656091.1">
    <property type="nucleotide sequence ID" value="XM_033794195.1"/>
</dbReference>
<keyword evidence="1" id="KW-0732">Signal</keyword>
<protein>
    <recommendedName>
        <fullName evidence="4">Secreted protein</fullName>
    </recommendedName>
</protein>
<evidence type="ECO:0008006" key="4">
    <source>
        <dbReference type="Google" id="ProtNLM"/>
    </source>
</evidence>